<dbReference type="GO" id="GO:0005975">
    <property type="term" value="P:carbohydrate metabolic process"/>
    <property type="evidence" value="ECO:0007669"/>
    <property type="project" value="InterPro"/>
</dbReference>
<dbReference type="GO" id="GO:0004553">
    <property type="term" value="F:hydrolase activity, hydrolyzing O-glycosyl compounds"/>
    <property type="evidence" value="ECO:0007669"/>
    <property type="project" value="InterPro"/>
</dbReference>
<dbReference type="AlphaFoldDB" id="A0A1H3MGA8"/>
<dbReference type="PROSITE" id="PS51173">
    <property type="entry name" value="CBM2"/>
    <property type="match status" value="1"/>
</dbReference>
<feature type="domain" description="CBM2" evidence="4">
    <location>
        <begin position="250"/>
        <end position="351"/>
    </location>
</feature>
<evidence type="ECO:0000256" key="3">
    <source>
        <dbReference type="SAM" id="SignalP"/>
    </source>
</evidence>
<dbReference type="InterPro" id="IPR004302">
    <property type="entry name" value="Cellulose/chitin-bd_N"/>
</dbReference>
<keyword evidence="1 3" id="KW-0732">Signal</keyword>
<accession>A0A1H3MGA8</accession>
<dbReference type="SUPFAM" id="SSF81296">
    <property type="entry name" value="E set domains"/>
    <property type="match status" value="1"/>
</dbReference>
<dbReference type="OrthoDB" id="5179374at2"/>
<dbReference type="Proteomes" id="UP000199632">
    <property type="component" value="Unassembled WGS sequence"/>
</dbReference>
<dbReference type="Pfam" id="PF00553">
    <property type="entry name" value="CBM_2"/>
    <property type="match status" value="1"/>
</dbReference>
<keyword evidence="6" id="KW-1185">Reference proteome</keyword>
<feature type="signal peptide" evidence="3">
    <location>
        <begin position="1"/>
        <end position="29"/>
    </location>
</feature>
<proteinExistence type="predicted"/>
<organism evidence="5 6">
    <name type="scientific">Asanoa ishikariensis</name>
    <dbReference type="NCBI Taxonomy" id="137265"/>
    <lineage>
        <taxon>Bacteria</taxon>
        <taxon>Bacillati</taxon>
        <taxon>Actinomycetota</taxon>
        <taxon>Actinomycetes</taxon>
        <taxon>Micromonosporales</taxon>
        <taxon>Micromonosporaceae</taxon>
        <taxon>Asanoa</taxon>
    </lineage>
</organism>
<dbReference type="InterPro" id="IPR051024">
    <property type="entry name" value="GlcNAc_Chitin_IntDeg"/>
</dbReference>
<gene>
    <name evidence="5" type="ORF">SAMN05421684_1393</name>
</gene>
<dbReference type="PANTHER" id="PTHR34823:SF1">
    <property type="entry name" value="CHITIN-BINDING TYPE-4 DOMAIN-CONTAINING PROTEIN"/>
    <property type="match status" value="1"/>
</dbReference>
<dbReference type="STRING" id="137265.SAMN05421684_1393"/>
<evidence type="ECO:0000313" key="5">
    <source>
        <dbReference type="EMBL" id="SDY75757.1"/>
    </source>
</evidence>
<dbReference type="RefSeq" id="WP_090788481.1">
    <property type="nucleotide sequence ID" value="NZ_BOND01000017.1"/>
</dbReference>
<name>A0A1H3MGA8_9ACTN</name>
<evidence type="ECO:0000256" key="1">
    <source>
        <dbReference type="ARBA" id="ARBA00022729"/>
    </source>
</evidence>
<feature type="chain" id="PRO_5011564256" evidence="3">
    <location>
        <begin position="30"/>
        <end position="351"/>
    </location>
</feature>
<dbReference type="Pfam" id="PF03067">
    <property type="entry name" value="LPMO_10"/>
    <property type="match status" value="1"/>
</dbReference>
<evidence type="ECO:0000256" key="2">
    <source>
        <dbReference type="SAM" id="MobiDB-lite"/>
    </source>
</evidence>
<dbReference type="InterPro" id="IPR001919">
    <property type="entry name" value="CBD2"/>
</dbReference>
<dbReference type="PANTHER" id="PTHR34823">
    <property type="entry name" value="GLCNAC-BINDING PROTEIN A"/>
    <property type="match status" value="1"/>
</dbReference>
<dbReference type="InterPro" id="IPR008965">
    <property type="entry name" value="CBM2/CBM3_carb-bd_dom_sf"/>
</dbReference>
<dbReference type="InterPro" id="IPR014756">
    <property type="entry name" value="Ig_E-set"/>
</dbReference>
<feature type="compositionally biased region" description="Pro residues" evidence="2">
    <location>
        <begin position="228"/>
        <end position="250"/>
    </location>
</feature>
<dbReference type="Gene3D" id="2.60.40.290">
    <property type="match status" value="1"/>
</dbReference>
<feature type="region of interest" description="Disordered" evidence="2">
    <location>
        <begin position="226"/>
        <end position="255"/>
    </location>
</feature>
<dbReference type="EMBL" id="FNQB01000001">
    <property type="protein sequence ID" value="SDY75757.1"/>
    <property type="molecule type" value="Genomic_DNA"/>
</dbReference>
<dbReference type="SMART" id="SM00637">
    <property type="entry name" value="CBD_II"/>
    <property type="match status" value="1"/>
</dbReference>
<reference evidence="6" key="1">
    <citation type="submission" date="2016-10" db="EMBL/GenBank/DDBJ databases">
        <authorList>
            <person name="Varghese N."/>
            <person name="Submissions S."/>
        </authorList>
    </citation>
    <scope>NUCLEOTIDE SEQUENCE [LARGE SCALE GENOMIC DNA]</scope>
    <source>
        <strain evidence="6">DSM 44718</strain>
    </source>
</reference>
<protein>
    <submittedName>
        <fullName evidence="5">Chitin-binding protein</fullName>
    </submittedName>
</protein>
<evidence type="ECO:0000259" key="4">
    <source>
        <dbReference type="PROSITE" id="PS51173"/>
    </source>
</evidence>
<evidence type="ECO:0000313" key="6">
    <source>
        <dbReference type="Proteomes" id="UP000199632"/>
    </source>
</evidence>
<sequence>MRIARLLAVPLIALAAAIVVLLPTSPASAHGSVINPASRNYGCWERWGSRFQAPEMATEDPMCWQAWQANPNAMWNWNGLYRENLAGNHQANVPDGQLCSGGHAEGGRYNAMDTVGNWRAASVSTSFSLRLQDQASHGADYIRVYVTRSGYDPTTQPLRWSDLTLVSQIGYTPASQWQPASQGVQIDIPVSVPARSGRAMFYTIWQASHMDQSYYFCSDVNFGGSNPTTPPTNNPTTPPTTQPTTPPTTPPAGSASCTAAYTQAGAWTGGFQADVRVTAGSRAITAWTVTLTYANGQQVTQVWNGTATTSGSTATVRNAGYNGSVAAGASTTFGLLGSGTSATPTVTCAAT</sequence>
<dbReference type="InterPro" id="IPR012291">
    <property type="entry name" value="CBM2_carb-bd_dom_sf"/>
</dbReference>
<dbReference type="Gene3D" id="2.70.50.50">
    <property type="entry name" value="chitin-binding protein cbp21"/>
    <property type="match status" value="1"/>
</dbReference>
<dbReference type="CDD" id="cd21177">
    <property type="entry name" value="LPMO_AA10"/>
    <property type="match status" value="1"/>
</dbReference>
<dbReference type="GO" id="GO:0030247">
    <property type="term" value="F:polysaccharide binding"/>
    <property type="evidence" value="ECO:0007669"/>
    <property type="project" value="UniProtKB-UniRule"/>
</dbReference>
<dbReference type="SUPFAM" id="SSF49384">
    <property type="entry name" value="Carbohydrate-binding domain"/>
    <property type="match status" value="1"/>
</dbReference>